<evidence type="ECO:0000313" key="3">
    <source>
        <dbReference type="Proteomes" id="UP000790580"/>
    </source>
</evidence>
<dbReference type="Proteomes" id="UP000790580">
    <property type="component" value="Unassembled WGS sequence"/>
</dbReference>
<gene>
    <name evidence="2" type="ORF">KS407_22685</name>
</gene>
<protein>
    <submittedName>
        <fullName evidence="2">Rpn family recombination-promoting nuclease/putative transposase</fullName>
    </submittedName>
</protein>
<dbReference type="PANTHER" id="PTHR35586:SF1">
    <property type="entry name" value="SLL1691 PROTEIN"/>
    <property type="match status" value="1"/>
</dbReference>
<dbReference type="RefSeq" id="WP_088077000.1">
    <property type="nucleotide sequence ID" value="NZ_JAHQCR010000089.1"/>
</dbReference>
<evidence type="ECO:0000259" key="1">
    <source>
        <dbReference type="Pfam" id="PF04754"/>
    </source>
</evidence>
<dbReference type="PANTHER" id="PTHR35586">
    <property type="entry name" value="SLL1691 PROTEIN"/>
    <property type="match status" value="1"/>
</dbReference>
<organism evidence="2 3">
    <name type="scientific">Evansella alkalicola</name>
    <dbReference type="NCBI Taxonomy" id="745819"/>
    <lineage>
        <taxon>Bacteria</taxon>
        <taxon>Bacillati</taxon>
        <taxon>Bacillota</taxon>
        <taxon>Bacilli</taxon>
        <taxon>Bacillales</taxon>
        <taxon>Bacillaceae</taxon>
        <taxon>Evansella</taxon>
    </lineage>
</organism>
<accession>A0ABS6K061</accession>
<dbReference type="Pfam" id="PF04754">
    <property type="entry name" value="Transposase_31"/>
    <property type="match status" value="1"/>
</dbReference>
<name>A0ABS6K061_9BACI</name>
<evidence type="ECO:0000313" key="2">
    <source>
        <dbReference type="EMBL" id="MBU9724234.1"/>
    </source>
</evidence>
<dbReference type="EMBL" id="JAHQCR010000089">
    <property type="protein sequence ID" value="MBU9724234.1"/>
    <property type="molecule type" value="Genomic_DNA"/>
</dbReference>
<feature type="domain" description="Transposase (putative) YhgA-like" evidence="1">
    <location>
        <begin position="7"/>
        <end position="105"/>
    </location>
</feature>
<proteinExistence type="predicted"/>
<dbReference type="InterPro" id="IPR006842">
    <property type="entry name" value="Transposase_31"/>
</dbReference>
<reference evidence="2 3" key="1">
    <citation type="submission" date="2021-06" db="EMBL/GenBank/DDBJ databases">
        <title>Bacillus sp. RD4P76, an endophyte from a halophyte.</title>
        <authorList>
            <person name="Sun J.-Q."/>
        </authorList>
    </citation>
    <scope>NUCLEOTIDE SEQUENCE [LARGE SCALE GENOMIC DNA]</scope>
    <source>
        <strain evidence="2 3">JCM 17098</strain>
    </source>
</reference>
<sequence length="289" mass="34334">MSGARVDHDRLFKELITTFFEEFMMLFFPNAYEHIDFKELRFLSQEIFTDVTEGEKHVVDLLVETKLKGEESLVIIHVEPQSSPQKNFNERMFIYFSRIFQKYRRKILPIAIFSFDAPRDEPNSIELDFSFAKVLSFNYQTIELKKQNWRTYLREENPVAAALLSKMGYTDDERIEVKKEFFRILIRLELDKAKESLITGFFESYLKLNEEEERQFKEEVHAMNPKESEKIMEIITSYEKKGREQGMEQGMELKSIEVAIRMLEKNMLVDEIAEITGLSLEKVESLKRN</sequence>
<comment type="caution">
    <text evidence="2">The sequence shown here is derived from an EMBL/GenBank/DDBJ whole genome shotgun (WGS) entry which is preliminary data.</text>
</comment>
<keyword evidence="3" id="KW-1185">Reference proteome</keyword>